<evidence type="ECO:0000256" key="1">
    <source>
        <dbReference type="SAM" id="MobiDB-lite"/>
    </source>
</evidence>
<name>A0A8S1ITJ9_9CHLO</name>
<organism evidence="2 3">
    <name type="scientific">Ostreobium quekettii</name>
    <dbReference type="NCBI Taxonomy" id="121088"/>
    <lineage>
        <taxon>Eukaryota</taxon>
        <taxon>Viridiplantae</taxon>
        <taxon>Chlorophyta</taxon>
        <taxon>core chlorophytes</taxon>
        <taxon>Ulvophyceae</taxon>
        <taxon>TCBD clade</taxon>
        <taxon>Bryopsidales</taxon>
        <taxon>Ostreobineae</taxon>
        <taxon>Ostreobiaceae</taxon>
        <taxon>Ostreobium</taxon>
    </lineage>
</organism>
<comment type="caution">
    <text evidence="2">The sequence shown here is derived from an EMBL/GenBank/DDBJ whole genome shotgun (WGS) entry which is preliminary data.</text>
</comment>
<feature type="compositionally biased region" description="Acidic residues" evidence="1">
    <location>
        <begin position="31"/>
        <end position="41"/>
    </location>
</feature>
<gene>
    <name evidence="2" type="ORF">OSTQU699_LOCUS3576</name>
</gene>
<sequence>MELLELRLSFFAHKWSDTTPVAVLHPFTQEEKEDGELEEGEIVEKVTRSNKEARKRPRFDPPVQGPEIRRGTSVGGLSAGMNGALQEPRTVGHRSGVSSPPSGAPTTSGAQTNAFATGSFFPVVSSGHLPQIYPTISQPHPTPNVPLEPMQQQQPQQHLPQIPQNVIVQGTHVLHDTLKPRFAIVGPAMGNMAQRPLMVDQQVNQQPLMSQQPFIINQGINRPPLIVRPVQHPPQQPQPSIYAGAAPAVAVPGNQHVVGLQQPLLGPQLGVQQIPGQLNPLQPPQSPQPPQPPQHNVLNLQQFPAFGGLQTSSQGGQGPIEALPIQSMGLNVVPRQYPFFQ</sequence>
<proteinExistence type="predicted"/>
<evidence type="ECO:0000313" key="2">
    <source>
        <dbReference type="EMBL" id="CAD7698215.1"/>
    </source>
</evidence>
<feature type="region of interest" description="Disordered" evidence="1">
    <location>
        <begin position="31"/>
        <end position="113"/>
    </location>
</feature>
<keyword evidence="3" id="KW-1185">Reference proteome</keyword>
<feature type="compositionally biased region" description="Low complexity" evidence="1">
    <location>
        <begin position="271"/>
        <end position="280"/>
    </location>
</feature>
<dbReference type="AlphaFoldDB" id="A0A8S1ITJ9"/>
<reference evidence="2" key="1">
    <citation type="submission" date="2020-12" db="EMBL/GenBank/DDBJ databases">
        <authorList>
            <person name="Iha C."/>
        </authorList>
    </citation>
    <scope>NUCLEOTIDE SEQUENCE</scope>
</reference>
<evidence type="ECO:0000313" key="3">
    <source>
        <dbReference type="Proteomes" id="UP000708148"/>
    </source>
</evidence>
<protein>
    <submittedName>
        <fullName evidence="2">Uncharacterized protein</fullName>
    </submittedName>
</protein>
<dbReference type="EMBL" id="CAJHUC010000789">
    <property type="protein sequence ID" value="CAD7698215.1"/>
    <property type="molecule type" value="Genomic_DNA"/>
</dbReference>
<accession>A0A8S1ITJ9</accession>
<feature type="compositionally biased region" description="Basic and acidic residues" evidence="1">
    <location>
        <begin position="42"/>
        <end position="52"/>
    </location>
</feature>
<dbReference type="Proteomes" id="UP000708148">
    <property type="component" value="Unassembled WGS sequence"/>
</dbReference>
<feature type="compositionally biased region" description="Pro residues" evidence="1">
    <location>
        <begin position="281"/>
        <end position="293"/>
    </location>
</feature>
<feature type="compositionally biased region" description="Low complexity" evidence="1">
    <location>
        <begin position="95"/>
        <end position="110"/>
    </location>
</feature>
<feature type="region of interest" description="Disordered" evidence="1">
    <location>
        <begin position="271"/>
        <end position="296"/>
    </location>
</feature>